<organism evidence="2 3">
    <name type="scientific">Aphanomyces euteiches</name>
    <dbReference type="NCBI Taxonomy" id="100861"/>
    <lineage>
        <taxon>Eukaryota</taxon>
        <taxon>Sar</taxon>
        <taxon>Stramenopiles</taxon>
        <taxon>Oomycota</taxon>
        <taxon>Saprolegniomycetes</taxon>
        <taxon>Saprolegniales</taxon>
        <taxon>Verrucalvaceae</taxon>
        <taxon>Aphanomyces</taxon>
    </lineage>
</organism>
<feature type="domain" description="F-box/LRR-repeat protein 15-like leucin rich repeat" evidence="1">
    <location>
        <begin position="134"/>
        <end position="259"/>
    </location>
</feature>
<dbReference type="EMBL" id="VJMJ01000002">
    <property type="protein sequence ID" value="KAF0745220.1"/>
    <property type="molecule type" value="Genomic_DNA"/>
</dbReference>
<dbReference type="SMART" id="SM00367">
    <property type="entry name" value="LRR_CC"/>
    <property type="match status" value="8"/>
</dbReference>
<dbReference type="Proteomes" id="UP000481153">
    <property type="component" value="Unassembled WGS sequence"/>
</dbReference>
<dbReference type="Gene3D" id="3.80.10.10">
    <property type="entry name" value="Ribonuclease Inhibitor"/>
    <property type="match status" value="2"/>
</dbReference>
<comment type="caution">
    <text evidence="2">The sequence shown here is derived from an EMBL/GenBank/DDBJ whole genome shotgun (WGS) entry which is preliminary data.</text>
</comment>
<proteinExistence type="predicted"/>
<evidence type="ECO:0000313" key="3">
    <source>
        <dbReference type="Proteomes" id="UP000481153"/>
    </source>
</evidence>
<dbReference type="Pfam" id="PF25372">
    <property type="entry name" value="DUF7885"/>
    <property type="match status" value="2"/>
</dbReference>
<reference evidence="2 3" key="1">
    <citation type="submission" date="2019-07" db="EMBL/GenBank/DDBJ databases">
        <title>Genomics analysis of Aphanomyces spp. identifies a new class of oomycete effector associated with host adaptation.</title>
        <authorList>
            <person name="Gaulin E."/>
        </authorList>
    </citation>
    <scope>NUCLEOTIDE SEQUENCE [LARGE SCALE GENOMIC DNA]</scope>
    <source>
        <strain evidence="2 3">ATCC 201684</strain>
    </source>
</reference>
<dbReference type="SUPFAM" id="SSF52047">
    <property type="entry name" value="RNI-like"/>
    <property type="match status" value="1"/>
</dbReference>
<accession>A0A6G0XWW3</accession>
<name>A0A6G0XWW3_9STRA</name>
<keyword evidence="3" id="KW-1185">Reference proteome</keyword>
<dbReference type="GO" id="GO:0019005">
    <property type="term" value="C:SCF ubiquitin ligase complex"/>
    <property type="evidence" value="ECO:0007669"/>
    <property type="project" value="TreeGrafter"/>
</dbReference>
<dbReference type="InterPro" id="IPR006553">
    <property type="entry name" value="Leu-rich_rpt_Cys-con_subtyp"/>
</dbReference>
<dbReference type="VEuPathDB" id="FungiDB:AeMF1_001068"/>
<protein>
    <recommendedName>
        <fullName evidence="1">F-box/LRR-repeat protein 15-like leucin rich repeat domain-containing protein</fullName>
    </recommendedName>
</protein>
<dbReference type="InterPro" id="IPR057207">
    <property type="entry name" value="FBXL15_LRR"/>
</dbReference>
<dbReference type="AlphaFoldDB" id="A0A6G0XWW3"/>
<feature type="domain" description="F-box/LRR-repeat protein 15-like leucin rich repeat" evidence="1">
    <location>
        <begin position="304"/>
        <end position="430"/>
    </location>
</feature>
<dbReference type="GO" id="GO:0031146">
    <property type="term" value="P:SCF-dependent proteasomal ubiquitin-dependent protein catabolic process"/>
    <property type="evidence" value="ECO:0007669"/>
    <property type="project" value="TreeGrafter"/>
</dbReference>
<gene>
    <name evidence="2" type="ORF">Ae201684_000253</name>
</gene>
<sequence>MGPHSTASSVPLDVWLTACFPFVSIRCRWQHLALVSRAWRVAALASVKAQTHLDWTWCRGPEELKNAVDMLLEPIEHCDQVMKSNQLNQIHLTSIELYGPCVNSDLLSTLLDGVGAGKFRRISIESKQLDPSGLALLSQATRLVGLRLDCIKLTDIELRQIAKACPDLQDLSISGCSRVGDDGITAIAQNCRQLQRLDISMCIRVTDRGLHAIALHPPTLTSLTTNKCLKITDFGLAHILQTQRNLVHLSIANCPKPHDAFFRSISSLALHRVSFLGCVAIDDVSPAPHIPGGFTQFLNKHALTLESIDLTGLLNLKSQSFQRLAICTHLTALNLSLCRGLTDDDMNVIAAGCCVLQTLSLQGCVRIGDSTLRALATHCTELRDLSLVFCFNITDTGFCAIANQCLRLARINVKACNLLTIRSFETLAARPGNEPLIKAVVGACADLATTATYANVLRRAFPECFVMWT</sequence>
<evidence type="ECO:0000259" key="1">
    <source>
        <dbReference type="Pfam" id="PF25372"/>
    </source>
</evidence>
<dbReference type="InterPro" id="IPR032675">
    <property type="entry name" value="LRR_dom_sf"/>
</dbReference>
<evidence type="ECO:0000313" key="2">
    <source>
        <dbReference type="EMBL" id="KAF0745220.1"/>
    </source>
</evidence>
<dbReference type="PANTHER" id="PTHR13318">
    <property type="entry name" value="PARTNER OF PAIRED, ISOFORM B-RELATED"/>
    <property type="match status" value="1"/>
</dbReference>